<dbReference type="KEGG" id="vde:111252607"/>
<dbReference type="InterPro" id="IPR046448">
    <property type="entry name" value="ECSIT_N"/>
</dbReference>
<dbReference type="GO" id="GO:0045087">
    <property type="term" value="P:innate immune response"/>
    <property type="evidence" value="ECO:0007669"/>
    <property type="project" value="UniProtKB-KW"/>
</dbReference>
<proteinExistence type="inferred from homology"/>
<evidence type="ECO:0000259" key="12">
    <source>
        <dbReference type="SMART" id="SM01284"/>
    </source>
</evidence>
<evidence type="ECO:0000256" key="4">
    <source>
        <dbReference type="ARBA" id="ARBA00007674"/>
    </source>
</evidence>
<dbReference type="RefSeq" id="XP_022666525.1">
    <property type="nucleotide sequence ID" value="XM_022810790.1"/>
</dbReference>
<dbReference type="Pfam" id="PF14784">
    <property type="entry name" value="ECSIT_C"/>
    <property type="match status" value="1"/>
</dbReference>
<dbReference type="OMA" id="GPFHIWL"/>
<evidence type="ECO:0000256" key="7">
    <source>
        <dbReference type="ARBA" id="ARBA00022588"/>
    </source>
</evidence>
<keyword evidence="11" id="KW-0539">Nucleus</keyword>
<name>A0A7M7MID1_VARDE</name>
<comment type="similarity">
    <text evidence="4">Belongs to the ECSIT family.</text>
</comment>
<dbReference type="OrthoDB" id="10064298at2759"/>
<dbReference type="InterPro" id="IPR010418">
    <property type="entry name" value="ECSIT"/>
</dbReference>
<dbReference type="InParanoid" id="A0A7M7MID1"/>
<dbReference type="PANTHER" id="PTHR13113">
    <property type="entry name" value="ECSIT EVOLUTIONARILY CONSERVED SIGNALING INTERMEDIATE IN TOLL PATHWAYS"/>
    <property type="match status" value="1"/>
</dbReference>
<keyword evidence="9" id="KW-0809">Transit peptide</keyword>
<comment type="subcellular location">
    <subcellularLocation>
        <location evidence="3">Cytoplasm</location>
    </subcellularLocation>
    <subcellularLocation>
        <location evidence="2">Mitochondrion</location>
    </subcellularLocation>
    <subcellularLocation>
        <location evidence="1">Nucleus</location>
    </subcellularLocation>
</comment>
<evidence type="ECO:0000313" key="14">
    <source>
        <dbReference type="Proteomes" id="UP000594260"/>
    </source>
</evidence>
<dbReference type="InterPro" id="IPR029342">
    <property type="entry name" value="ECIST_C"/>
</dbReference>
<keyword evidence="6" id="KW-0963">Cytoplasm</keyword>
<feature type="domain" description="ECSIT C-terminal" evidence="12">
    <location>
        <begin position="263"/>
        <end position="386"/>
    </location>
</feature>
<evidence type="ECO:0000256" key="11">
    <source>
        <dbReference type="ARBA" id="ARBA00023242"/>
    </source>
</evidence>
<dbReference type="GO" id="GO:0005739">
    <property type="term" value="C:mitochondrion"/>
    <property type="evidence" value="ECO:0007669"/>
    <property type="project" value="UniProtKB-SubCell"/>
</dbReference>
<dbReference type="GeneID" id="111252607"/>
<dbReference type="SMART" id="SM01284">
    <property type="entry name" value="ECSIT_Cterm"/>
    <property type="match status" value="1"/>
</dbReference>
<evidence type="ECO:0000256" key="8">
    <source>
        <dbReference type="ARBA" id="ARBA00022859"/>
    </source>
</evidence>
<evidence type="ECO:0000256" key="2">
    <source>
        <dbReference type="ARBA" id="ARBA00004173"/>
    </source>
</evidence>
<evidence type="ECO:0000256" key="9">
    <source>
        <dbReference type="ARBA" id="ARBA00022946"/>
    </source>
</evidence>
<keyword evidence="10" id="KW-0496">Mitochondrion</keyword>
<reference evidence="13" key="1">
    <citation type="submission" date="2021-01" db="UniProtKB">
        <authorList>
            <consortium name="EnsemblMetazoa"/>
        </authorList>
    </citation>
    <scope>IDENTIFICATION</scope>
</reference>
<keyword evidence="14" id="KW-1185">Reference proteome</keyword>
<keyword evidence="7" id="KW-0399">Innate immunity</keyword>
<organism evidence="13 14">
    <name type="scientific">Varroa destructor</name>
    <name type="common">Honeybee mite</name>
    <dbReference type="NCBI Taxonomy" id="109461"/>
    <lineage>
        <taxon>Eukaryota</taxon>
        <taxon>Metazoa</taxon>
        <taxon>Ecdysozoa</taxon>
        <taxon>Arthropoda</taxon>
        <taxon>Chelicerata</taxon>
        <taxon>Arachnida</taxon>
        <taxon>Acari</taxon>
        <taxon>Parasitiformes</taxon>
        <taxon>Mesostigmata</taxon>
        <taxon>Gamasina</taxon>
        <taxon>Dermanyssoidea</taxon>
        <taxon>Varroidae</taxon>
        <taxon>Varroa</taxon>
    </lineage>
</organism>
<evidence type="ECO:0000313" key="13">
    <source>
        <dbReference type="EnsemblMetazoa" id="XP_022666525"/>
    </source>
</evidence>
<evidence type="ECO:0000256" key="6">
    <source>
        <dbReference type="ARBA" id="ARBA00022490"/>
    </source>
</evidence>
<keyword evidence="8" id="KW-0391">Immunity</keyword>
<dbReference type="AlphaFoldDB" id="A0A7M7MID1"/>
<dbReference type="FunCoup" id="A0A7M7MID1">
    <property type="interactions" value="607"/>
</dbReference>
<evidence type="ECO:0000256" key="10">
    <source>
        <dbReference type="ARBA" id="ARBA00023128"/>
    </source>
</evidence>
<protein>
    <recommendedName>
        <fullName evidence="5">Evolutionarily conserved signaling intermediate in Toll pathway, mitochondrial</fullName>
    </recommendedName>
</protein>
<accession>A0A7M7MID1</accession>
<evidence type="ECO:0000256" key="5">
    <source>
        <dbReference type="ARBA" id="ARBA00019998"/>
    </source>
</evidence>
<dbReference type="CTD" id="51295"/>
<dbReference type="Proteomes" id="UP000594260">
    <property type="component" value="Unplaced"/>
</dbReference>
<evidence type="ECO:0000256" key="1">
    <source>
        <dbReference type="ARBA" id="ARBA00004123"/>
    </source>
</evidence>
<dbReference type="GO" id="GO:0007178">
    <property type="term" value="P:cell surface receptor protein serine/threonine kinase signaling pathway"/>
    <property type="evidence" value="ECO:0007669"/>
    <property type="project" value="TreeGrafter"/>
</dbReference>
<evidence type="ECO:0000256" key="3">
    <source>
        <dbReference type="ARBA" id="ARBA00004496"/>
    </source>
</evidence>
<sequence>MSLSRVSLGRGVVLSRTNLNLSGGLAMAMKFPVASHIDSGRRTIFGKKDNLEHGITFRIPTKDNTTVSKRKDAFKIQSDKARDKQAFLEVIERFKVANPSRKGHVEFITVALDHMEEYQVVSDLDVFYELMDLFPKHKMLPETLIQAALYHFPRHQEAGLAILEKMEVGGVMPDRTIRNLVLDTFGSESHVFKKLCRLMYWVPKFKNASPYPLPKPVPRDPRLLARLAIERITGVDLETEVVDLHADDVPDSIDKTWIISGQSPKQQELLAQETGKVPLRIEGPQRVWLRDALISYFCLVGNPREKPEIRINTDDVSNLKLLFFGEKAEPSQDLSLLPTVHEQSDSTIFAVCSTGTSSRDSLLSWLRLLQKTNPCLETLPVVFQLLAPTNALTTIGKGSTNERGFERDCGTEHLVGKSDLDLWDTFVNTEQIKNKQEELVSSDSNTTKT</sequence>
<dbReference type="PANTHER" id="PTHR13113:SF1">
    <property type="entry name" value="EVOLUTIONARILY CONSERVED SIGNALING INTERMEDIATE IN TOLL PATHWAY, MITOCHONDRIAL"/>
    <property type="match status" value="1"/>
</dbReference>
<dbReference type="Pfam" id="PF06239">
    <property type="entry name" value="ECSIT_N"/>
    <property type="match status" value="1"/>
</dbReference>
<dbReference type="EnsemblMetazoa" id="XM_022810790">
    <property type="protein sequence ID" value="XP_022666525"/>
    <property type="gene ID" value="LOC111252607"/>
</dbReference>
<dbReference type="GO" id="GO:0005634">
    <property type="term" value="C:nucleus"/>
    <property type="evidence" value="ECO:0007669"/>
    <property type="project" value="UniProtKB-SubCell"/>
</dbReference>